<dbReference type="PANTHER" id="PTHR46211:SF8">
    <property type="entry name" value="PHOSPHODIESTERASE"/>
    <property type="match status" value="1"/>
</dbReference>
<dbReference type="EnsemblBacteria" id="AAK75113">
    <property type="protein sequence ID" value="AAK75113"/>
    <property type="gene ID" value="SP_0994"/>
</dbReference>
<sequence>MPMKPEKPKKLGLKQIYLDLDKILFLFFLIFMIVEYLWVPFNSWLASFLLDQTGYLFISYNNVLAILTHSPLISLAFLALIVINLLVAYFQIGLLFIGARHLLYNEKRRLIEYIRKVFHESFGFMKKLTCAKALFIFFYIAMLFPFIRKMLKIYYLNKIVIPEFIQAYLEDRYWMWWLSILLLSLIFLYVSVRLMFALPKIVYDQLTVREAVMFSLEKTKKRVTFYAWNLFYILLKAHLLFYLPLIPLLLAQTLVDDITQRESLILGILNFVVIKNLYYMALTYFLVKFVSFLTGKELDMLPRREKDHIVRWGVMTCASLFFALEGYIYLEAPMVHLPQLISHRGVSNANGIQNTVESLETTAQLKPDLVETDVQETKDGQFVMMHDANLKNLAGINKSPQDLNLEELKGIDIFENGYQTKISSFEDYLSRANELGQKLLIEIKTSKKDSPDMMNRFLARYAAKLKIYGHQIQSLDYHVVEKVRQYDAELPVYFIMPYNSVFPKTRATGYTMEYSTLDEYFVSKLWTTDQKLYVWTVNDSEAISKSLHLGVDGVITDDLEKVQREIEVAQEDPEYTDLLLKKALEFFEF</sequence>
<evidence type="ECO:0000259" key="2">
    <source>
        <dbReference type="PROSITE" id="PS51704"/>
    </source>
</evidence>
<dbReference type="GO" id="GO:0008081">
    <property type="term" value="F:phosphoric diester hydrolase activity"/>
    <property type="evidence" value="ECO:0007669"/>
    <property type="project" value="InterPro"/>
</dbReference>
<keyword evidence="1" id="KW-0812">Transmembrane</keyword>
<evidence type="ECO:0000313" key="4">
    <source>
        <dbReference type="Proteomes" id="UP000000585"/>
    </source>
</evidence>
<evidence type="ECO:0000313" key="3">
    <source>
        <dbReference type="EMBL" id="AAK75113.1"/>
    </source>
</evidence>
<feature type="transmembrane region" description="Helical" evidence="1">
    <location>
        <begin position="263"/>
        <end position="287"/>
    </location>
</feature>
<dbReference type="BioCyc" id="SPNE170187:G1FZB-1023-MONOMER"/>
<dbReference type="Pfam" id="PF03009">
    <property type="entry name" value="GDPD"/>
    <property type="match status" value="1"/>
</dbReference>
<feature type="transmembrane region" description="Helical" evidence="1">
    <location>
        <begin position="174"/>
        <end position="196"/>
    </location>
</feature>
<evidence type="ECO:0000256" key="1">
    <source>
        <dbReference type="SAM" id="Phobius"/>
    </source>
</evidence>
<dbReference type="PaxDb" id="170187-SP_0994"/>
<dbReference type="CDD" id="cd08579">
    <property type="entry name" value="GDPD_memb_like"/>
    <property type="match status" value="1"/>
</dbReference>
<dbReference type="AlphaFoldDB" id="A0A0H2UPX0"/>
<dbReference type="PANTHER" id="PTHR46211">
    <property type="entry name" value="GLYCEROPHOSPHORYL DIESTER PHOSPHODIESTERASE"/>
    <property type="match status" value="1"/>
</dbReference>
<dbReference type="InterPro" id="IPR030395">
    <property type="entry name" value="GP_PDE_dom"/>
</dbReference>
<dbReference type="GO" id="GO:0006629">
    <property type="term" value="P:lipid metabolic process"/>
    <property type="evidence" value="ECO:0007669"/>
    <property type="project" value="InterPro"/>
</dbReference>
<accession>A0A0H2UPX0</accession>
<dbReference type="eggNOG" id="COG4781">
    <property type="taxonomic scope" value="Bacteria"/>
</dbReference>
<dbReference type="SUPFAM" id="SSF51695">
    <property type="entry name" value="PLC-like phosphodiesterases"/>
    <property type="match status" value="1"/>
</dbReference>
<dbReference type="PROSITE" id="PS51704">
    <property type="entry name" value="GP_PDE"/>
    <property type="match status" value="1"/>
</dbReference>
<organism evidence="3 4">
    <name type="scientific">Streptococcus pneumoniae serotype 4 (strain ATCC BAA-334 / TIGR4)</name>
    <dbReference type="NCBI Taxonomy" id="170187"/>
    <lineage>
        <taxon>Bacteria</taxon>
        <taxon>Bacillati</taxon>
        <taxon>Bacillota</taxon>
        <taxon>Bacilli</taxon>
        <taxon>Lactobacillales</taxon>
        <taxon>Streptococcaceae</taxon>
        <taxon>Streptococcus</taxon>
    </lineage>
</organism>
<gene>
    <name evidence="3" type="ordered locus">SP_0994</name>
</gene>
<dbReference type="EMBL" id="AE005672">
    <property type="protein sequence ID" value="AAK75113.1"/>
    <property type="molecule type" value="Genomic_DNA"/>
</dbReference>
<keyword evidence="1" id="KW-0472">Membrane</keyword>
<feature type="transmembrane region" description="Helical" evidence="1">
    <location>
        <begin position="223"/>
        <end position="243"/>
    </location>
</feature>
<dbReference type="PhylomeDB" id="A0A0H2UPX0"/>
<dbReference type="Proteomes" id="UP000000585">
    <property type="component" value="Chromosome"/>
</dbReference>
<keyword evidence="4" id="KW-1185">Reference proteome</keyword>
<keyword evidence="1" id="KW-1133">Transmembrane helix</keyword>
<dbReference type="eggNOG" id="COG0584">
    <property type="taxonomic scope" value="Bacteria"/>
</dbReference>
<dbReference type="KEGG" id="spn:SP_0994"/>
<proteinExistence type="predicted"/>
<dbReference type="Pfam" id="PF10110">
    <property type="entry name" value="GPDPase_memb"/>
    <property type="match status" value="1"/>
</dbReference>
<dbReference type="InterPro" id="IPR018476">
    <property type="entry name" value="GlyceroP-diester-Pdiesterase_M"/>
</dbReference>
<feature type="domain" description="GP-PDE" evidence="2">
    <location>
        <begin position="338"/>
        <end position="566"/>
    </location>
</feature>
<feature type="transmembrane region" description="Helical" evidence="1">
    <location>
        <begin position="20"/>
        <end position="39"/>
    </location>
</feature>
<dbReference type="InterPro" id="IPR017946">
    <property type="entry name" value="PLC-like_Pdiesterase_TIM-brl"/>
</dbReference>
<name>A0A0H2UPX0_STRPN</name>
<reference evidence="3 4" key="1">
    <citation type="journal article" date="2001" name="Science">
        <title>Complete genome sequence of a virulent isolate of Streptococcus pneumoniae.</title>
        <authorList>
            <person name="Tettelin H."/>
            <person name="Nelson K.E."/>
            <person name="Paulsen I.T."/>
            <person name="Eisen J.A."/>
            <person name="Read T.D."/>
            <person name="Peterson S."/>
            <person name="Heidelberg J."/>
            <person name="DeBoy R.T."/>
            <person name="Haft D.H."/>
            <person name="Dodson R.J."/>
            <person name="Durkin A.S."/>
            <person name="Gwinn M."/>
            <person name="Kolonay J.F."/>
            <person name="Nelson W.C."/>
            <person name="Peterson J.D."/>
            <person name="Umayam L.A."/>
            <person name="White O."/>
            <person name="Salzberg S.L."/>
            <person name="Lewis M.R."/>
            <person name="Radune D."/>
            <person name="Holtzapple E."/>
            <person name="Khouri H."/>
            <person name="Wolf A.M."/>
            <person name="Utterback T.R."/>
            <person name="Hansen C.L."/>
            <person name="McDonald L.A."/>
            <person name="Feldblyum T.V."/>
            <person name="Angiuoli S."/>
            <person name="Dickinson T."/>
            <person name="Hickey E.K."/>
            <person name="Holt I.E."/>
            <person name="Loftus B.J."/>
            <person name="Yang F."/>
            <person name="Smith H.O."/>
            <person name="Venter J.C."/>
            <person name="Dougherty B.A."/>
            <person name="Morrison D.A."/>
            <person name="Hollingshead S.K."/>
            <person name="Fraser C.M."/>
        </authorList>
    </citation>
    <scope>NUCLEOTIDE SEQUENCE [LARGE SCALE GENOMIC DNA]</scope>
    <source>
        <strain evidence="4">ATCC BAA-334 / TIGR4</strain>
    </source>
</reference>
<dbReference type="Gene3D" id="3.20.20.190">
    <property type="entry name" value="Phosphatidylinositol (PI) phosphodiesterase"/>
    <property type="match status" value="1"/>
</dbReference>
<protein>
    <recommendedName>
        <fullName evidence="2">GP-PDE domain-containing protein</fullName>
    </recommendedName>
</protein>
<feature type="transmembrane region" description="Helical" evidence="1">
    <location>
        <begin position="124"/>
        <end position="147"/>
    </location>
</feature>
<feature type="transmembrane region" description="Helical" evidence="1">
    <location>
        <begin position="72"/>
        <end position="103"/>
    </location>
</feature>
<feature type="transmembrane region" description="Helical" evidence="1">
    <location>
        <begin position="308"/>
        <end position="330"/>
    </location>
</feature>